<protein>
    <submittedName>
        <fullName evidence="4">Hsp20/alpha crystallin family protein</fullName>
    </submittedName>
</protein>
<evidence type="ECO:0000256" key="2">
    <source>
        <dbReference type="RuleBase" id="RU003616"/>
    </source>
</evidence>
<evidence type="ECO:0000256" key="1">
    <source>
        <dbReference type="PROSITE-ProRule" id="PRU00285"/>
    </source>
</evidence>
<dbReference type="InterPro" id="IPR008978">
    <property type="entry name" value="HSP20-like_chaperone"/>
</dbReference>
<feature type="domain" description="SHSP" evidence="3">
    <location>
        <begin position="22"/>
        <end position="131"/>
    </location>
</feature>
<evidence type="ECO:0000313" key="5">
    <source>
        <dbReference type="Proteomes" id="UP001595998"/>
    </source>
</evidence>
<gene>
    <name evidence="4" type="ORF">ACFOZ9_04550</name>
</gene>
<dbReference type="RefSeq" id="WP_380036898.1">
    <property type="nucleotide sequence ID" value="NZ_JBHSEH010000005.1"/>
</dbReference>
<accession>A0ABV8XL50</accession>
<sequence length="138" mass="14917">MNEPVLSRLQQLMSLREGVEALTSSGPWVPLADWTDSDTHLCLHLDVPGVSPESLELQEAGDVVTVSGERPPLPGRLSGERPSGAFSRTLSLPAEVVPQSGQATLSNGILCVRFEKRHPTINVSADELPEDFSDHHSQ</sequence>
<comment type="similarity">
    <text evidence="1 2">Belongs to the small heat shock protein (HSP20) family.</text>
</comment>
<dbReference type="EMBL" id="JBHSEH010000005">
    <property type="protein sequence ID" value="MFC4425472.1"/>
    <property type="molecule type" value="Genomic_DNA"/>
</dbReference>
<dbReference type="InterPro" id="IPR002068">
    <property type="entry name" value="A-crystallin/Hsp20_dom"/>
</dbReference>
<keyword evidence="5" id="KW-1185">Reference proteome</keyword>
<reference evidence="5" key="1">
    <citation type="journal article" date="2019" name="Int. J. Syst. Evol. Microbiol.">
        <title>The Global Catalogue of Microorganisms (GCM) 10K type strain sequencing project: providing services to taxonomists for standard genome sequencing and annotation.</title>
        <authorList>
            <consortium name="The Broad Institute Genomics Platform"/>
            <consortium name="The Broad Institute Genome Sequencing Center for Infectious Disease"/>
            <person name="Wu L."/>
            <person name="Ma J."/>
        </authorList>
    </citation>
    <scope>NUCLEOTIDE SEQUENCE [LARGE SCALE GENOMIC DNA]</scope>
    <source>
        <strain evidence="5">CCUG 56029</strain>
    </source>
</reference>
<evidence type="ECO:0000259" key="3">
    <source>
        <dbReference type="PROSITE" id="PS01031"/>
    </source>
</evidence>
<dbReference type="Pfam" id="PF00011">
    <property type="entry name" value="HSP20"/>
    <property type="match status" value="1"/>
</dbReference>
<dbReference type="CDD" id="cd06464">
    <property type="entry name" value="ACD_sHsps-like"/>
    <property type="match status" value="1"/>
</dbReference>
<proteinExistence type="inferred from homology"/>
<name>A0ABV8XL50_9DEIO</name>
<dbReference type="PROSITE" id="PS01031">
    <property type="entry name" value="SHSP"/>
    <property type="match status" value="1"/>
</dbReference>
<evidence type="ECO:0000313" key="4">
    <source>
        <dbReference type="EMBL" id="MFC4425472.1"/>
    </source>
</evidence>
<dbReference type="Gene3D" id="2.60.40.790">
    <property type="match status" value="1"/>
</dbReference>
<dbReference type="Proteomes" id="UP001595998">
    <property type="component" value="Unassembled WGS sequence"/>
</dbReference>
<dbReference type="SUPFAM" id="SSF49764">
    <property type="entry name" value="HSP20-like chaperones"/>
    <property type="match status" value="1"/>
</dbReference>
<comment type="caution">
    <text evidence="4">The sequence shown here is derived from an EMBL/GenBank/DDBJ whole genome shotgun (WGS) entry which is preliminary data.</text>
</comment>
<organism evidence="4 5">
    <name type="scientific">Deinococcus navajonensis</name>
    <dbReference type="NCBI Taxonomy" id="309884"/>
    <lineage>
        <taxon>Bacteria</taxon>
        <taxon>Thermotogati</taxon>
        <taxon>Deinococcota</taxon>
        <taxon>Deinococci</taxon>
        <taxon>Deinococcales</taxon>
        <taxon>Deinococcaceae</taxon>
        <taxon>Deinococcus</taxon>
    </lineage>
</organism>